<evidence type="ECO:0000313" key="1">
    <source>
        <dbReference type="EMBL" id="KAJ1175062.1"/>
    </source>
</evidence>
<sequence length="117" mass="13075">MRAPCPRAKCNLGDEVPPQVASCRGEECLAVGSDWCLGCRRGCGLPERRGAPPASPRRRRPDYECLREEAKRTWRGLGRRPTRRRCAVAGCGRAVKRPCREWTPDVEGSVDRPEDAD</sequence>
<reference evidence="1" key="1">
    <citation type="journal article" date="2022" name="bioRxiv">
        <title>Sequencing and chromosome-scale assembly of the giantPleurodeles waltlgenome.</title>
        <authorList>
            <person name="Brown T."/>
            <person name="Elewa A."/>
            <person name="Iarovenko S."/>
            <person name="Subramanian E."/>
            <person name="Araus A.J."/>
            <person name="Petzold A."/>
            <person name="Susuki M."/>
            <person name="Suzuki K.-i.T."/>
            <person name="Hayashi T."/>
            <person name="Toyoda A."/>
            <person name="Oliveira C."/>
            <person name="Osipova E."/>
            <person name="Leigh N.D."/>
            <person name="Simon A."/>
            <person name="Yun M.H."/>
        </authorList>
    </citation>
    <scope>NUCLEOTIDE SEQUENCE</scope>
    <source>
        <strain evidence="1">20211129_DDA</strain>
        <tissue evidence="1">Liver</tissue>
    </source>
</reference>
<gene>
    <name evidence="1" type="ORF">NDU88_000353</name>
</gene>
<accession>A0AAV7TEV5</accession>
<dbReference type="AlphaFoldDB" id="A0AAV7TEV5"/>
<protein>
    <submittedName>
        <fullName evidence="1">Uncharacterized protein</fullName>
    </submittedName>
</protein>
<organism evidence="1 2">
    <name type="scientific">Pleurodeles waltl</name>
    <name type="common">Iberian ribbed newt</name>
    <dbReference type="NCBI Taxonomy" id="8319"/>
    <lineage>
        <taxon>Eukaryota</taxon>
        <taxon>Metazoa</taxon>
        <taxon>Chordata</taxon>
        <taxon>Craniata</taxon>
        <taxon>Vertebrata</taxon>
        <taxon>Euteleostomi</taxon>
        <taxon>Amphibia</taxon>
        <taxon>Batrachia</taxon>
        <taxon>Caudata</taxon>
        <taxon>Salamandroidea</taxon>
        <taxon>Salamandridae</taxon>
        <taxon>Pleurodelinae</taxon>
        <taxon>Pleurodeles</taxon>
    </lineage>
</organism>
<dbReference type="EMBL" id="JANPWB010000006">
    <property type="protein sequence ID" value="KAJ1175062.1"/>
    <property type="molecule type" value="Genomic_DNA"/>
</dbReference>
<proteinExistence type="predicted"/>
<name>A0AAV7TEV5_PLEWA</name>
<comment type="caution">
    <text evidence="1">The sequence shown here is derived from an EMBL/GenBank/DDBJ whole genome shotgun (WGS) entry which is preliminary data.</text>
</comment>
<dbReference type="Proteomes" id="UP001066276">
    <property type="component" value="Chromosome 3_2"/>
</dbReference>
<keyword evidence="2" id="KW-1185">Reference proteome</keyword>
<evidence type="ECO:0000313" key="2">
    <source>
        <dbReference type="Proteomes" id="UP001066276"/>
    </source>
</evidence>